<feature type="transmembrane region" description="Helical" evidence="17">
    <location>
        <begin position="39"/>
        <end position="62"/>
    </location>
</feature>
<evidence type="ECO:0000256" key="6">
    <source>
        <dbReference type="ARBA" id="ARBA00022617"/>
    </source>
</evidence>
<evidence type="ECO:0000256" key="5">
    <source>
        <dbReference type="ARBA" id="ARBA00022448"/>
    </source>
</evidence>
<dbReference type="InterPro" id="IPR045187">
    <property type="entry name" value="CcO_II"/>
</dbReference>
<keyword evidence="14 17" id="KW-0472">Membrane</keyword>
<dbReference type="GO" id="GO:0020037">
    <property type="term" value="F:heme binding"/>
    <property type="evidence" value="ECO:0007669"/>
    <property type="project" value="InterPro"/>
</dbReference>
<evidence type="ECO:0000313" key="20">
    <source>
        <dbReference type="EMBL" id="MQR01969.1"/>
    </source>
</evidence>
<evidence type="ECO:0000256" key="12">
    <source>
        <dbReference type="ARBA" id="ARBA00023004"/>
    </source>
</evidence>
<proteinExistence type="inferred from homology"/>
<dbReference type="PROSITE" id="PS00078">
    <property type="entry name" value="COX2"/>
    <property type="match status" value="1"/>
</dbReference>
<keyword evidence="6 16" id="KW-0349">Heme</keyword>
<dbReference type="GO" id="GO:0042597">
    <property type="term" value="C:periplasmic space"/>
    <property type="evidence" value="ECO:0007669"/>
    <property type="project" value="UniProtKB-SubCell"/>
</dbReference>
<evidence type="ECO:0000256" key="10">
    <source>
        <dbReference type="ARBA" id="ARBA00022982"/>
    </source>
</evidence>
<dbReference type="PROSITE" id="PS50857">
    <property type="entry name" value="COX2_CUA"/>
    <property type="match status" value="1"/>
</dbReference>
<dbReference type="InterPro" id="IPR001505">
    <property type="entry name" value="Copper_CuA"/>
</dbReference>
<evidence type="ECO:0000259" key="19">
    <source>
        <dbReference type="PROSITE" id="PS51007"/>
    </source>
</evidence>
<dbReference type="PRINTS" id="PR01166">
    <property type="entry name" value="CYCOXIDASEII"/>
</dbReference>
<dbReference type="EC" id="7.1.1.9" evidence="4"/>
<feature type="transmembrane region" description="Helical" evidence="17">
    <location>
        <begin position="95"/>
        <end position="119"/>
    </location>
</feature>
<comment type="catalytic activity">
    <reaction evidence="15">
        <text>4 Fe(II)-[cytochrome c] + O2 + 8 H(+)(in) = 4 Fe(III)-[cytochrome c] + 2 H2O + 4 H(+)(out)</text>
        <dbReference type="Rhea" id="RHEA:11436"/>
        <dbReference type="Rhea" id="RHEA-COMP:10350"/>
        <dbReference type="Rhea" id="RHEA-COMP:14399"/>
        <dbReference type="ChEBI" id="CHEBI:15377"/>
        <dbReference type="ChEBI" id="CHEBI:15378"/>
        <dbReference type="ChEBI" id="CHEBI:15379"/>
        <dbReference type="ChEBI" id="CHEBI:29033"/>
        <dbReference type="ChEBI" id="CHEBI:29034"/>
        <dbReference type="EC" id="7.1.1.9"/>
    </reaction>
</comment>
<evidence type="ECO:0000256" key="4">
    <source>
        <dbReference type="ARBA" id="ARBA00012949"/>
    </source>
</evidence>
<dbReference type="Gene3D" id="1.10.287.90">
    <property type="match status" value="1"/>
</dbReference>
<dbReference type="PROSITE" id="PS51007">
    <property type="entry name" value="CYTC"/>
    <property type="match status" value="1"/>
</dbReference>
<keyword evidence="21" id="KW-1185">Reference proteome</keyword>
<evidence type="ECO:0000256" key="2">
    <source>
        <dbReference type="ARBA" id="ARBA00004418"/>
    </source>
</evidence>
<evidence type="ECO:0000313" key="21">
    <source>
        <dbReference type="Proteomes" id="UP000451565"/>
    </source>
</evidence>
<dbReference type="GO" id="GO:0042773">
    <property type="term" value="P:ATP synthesis coupled electron transport"/>
    <property type="evidence" value="ECO:0007669"/>
    <property type="project" value="TreeGrafter"/>
</dbReference>
<evidence type="ECO:0000256" key="8">
    <source>
        <dbReference type="ARBA" id="ARBA00022723"/>
    </source>
</evidence>
<dbReference type="RefSeq" id="WP_153235539.1">
    <property type="nucleotide sequence ID" value="NZ_WINI01000007.1"/>
</dbReference>
<dbReference type="SUPFAM" id="SSF46626">
    <property type="entry name" value="Cytochrome c"/>
    <property type="match status" value="1"/>
</dbReference>
<evidence type="ECO:0000256" key="13">
    <source>
        <dbReference type="ARBA" id="ARBA00023008"/>
    </source>
</evidence>
<evidence type="ECO:0000256" key="14">
    <source>
        <dbReference type="ARBA" id="ARBA00023136"/>
    </source>
</evidence>
<dbReference type="InterPro" id="IPR002429">
    <property type="entry name" value="CcO_II-like_C"/>
</dbReference>
<accession>A0A843YQB1</accession>
<dbReference type="Pfam" id="PF00034">
    <property type="entry name" value="Cytochrom_C"/>
    <property type="match status" value="1"/>
</dbReference>
<evidence type="ECO:0000256" key="17">
    <source>
        <dbReference type="SAM" id="Phobius"/>
    </source>
</evidence>
<dbReference type="SUPFAM" id="SSF49503">
    <property type="entry name" value="Cupredoxins"/>
    <property type="match status" value="1"/>
</dbReference>
<keyword evidence="10" id="KW-0249">Electron transport</keyword>
<dbReference type="OrthoDB" id="9773456at2"/>
<dbReference type="PANTHER" id="PTHR22888">
    <property type="entry name" value="CYTOCHROME C OXIDASE, SUBUNIT II"/>
    <property type="match status" value="1"/>
</dbReference>
<dbReference type="AlphaFoldDB" id="A0A843YQB1"/>
<comment type="similarity">
    <text evidence="3">Belongs to the cytochrome c oxidase subunit 2 family.</text>
</comment>
<keyword evidence="7 17" id="KW-0812">Transmembrane</keyword>
<evidence type="ECO:0000256" key="9">
    <source>
        <dbReference type="ARBA" id="ARBA00022967"/>
    </source>
</evidence>
<evidence type="ECO:0000256" key="1">
    <source>
        <dbReference type="ARBA" id="ARBA00004141"/>
    </source>
</evidence>
<dbReference type="GO" id="GO:0016020">
    <property type="term" value="C:membrane"/>
    <property type="evidence" value="ECO:0007669"/>
    <property type="project" value="UniProtKB-SubCell"/>
</dbReference>
<dbReference type="GO" id="GO:0004129">
    <property type="term" value="F:cytochrome-c oxidase activity"/>
    <property type="evidence" value="ECO:0007669"/>
    <property type="project" value="UniProtKB-EC"/>
</dbReference>
<dbReference type="Proteomes" id="UP000451565">
    <property type="component" value="Unassembled WGS sequence"/>
</dbReference>
<feature type="domain" description="Cytochrome oxidase subunit II copper A binding" evidence="18">
    <location>
        <begin position="124"/>
        <end position="266"/>
    </location>
</feature>
<evidence type="ECO:0000256" key="3">
    <source>
        <dbReference type="ARBA" id="ARBA00007866"/>
    </source>
</evidence>
<keyword evidence="12 16" id="KW-0408">Iron</keyword>
<organism evidence="20 21">
    <name type="scientific">Glaciimonas soli</name>
    <dbReference type="NCBI Taxonomy" id="2590999"/>
    <lineage>
        <taxon>Bacteria</taxon>
        <taxon>Pseudomonadati</taxon>
        <taxon>Pseudomonadota</taxon>
        <taxon>Betaproteobacteria</taxon>
        <taxon>Burkholderiales</taxon>
        <taxon>Oxalobacteraceae</taxon>
        <taxon>Glaciimonas</taxon>
    </lineage>
</organism>
<reference evidence="20 21" key="1">
    <citation type="submission" date="2019-10" db="EMBL/GenBank/DDBJ databases">
        <title>Glaciimonas soli sp. nov., a psychrophilic bacterium isolated from the forest soil of a high elevation mountain in Taiwan.</title>
        <authorList>
            <person name="Wang L.-T."/>
            <person name="Shieh W.Y."/>
        </authorList>
    </citation>
    <scope>NUCLEOTIDE SEQUENCE [LARGE SCALE GENOMIC DNA]</scope>
    <source>
        <strain evidence="20 21">GS1</strain>
    </source>
</reference>
<name>A0A843YQB1_9BURK</name>
<keyword evidence="11 17" id="KW-1133">Transmembrane helix</keyword>
<evidence type="ECO:0000259" key="18">
    <source>
        <dbReference type="PROSITE" id="PS50857"/>
    </source>
</evidence>
<dbReference type="InterPro" id="IPR036909">
    <property type="entry name" value="Cyt_c-like_dom_sf"/>
</dbReference>
<sequence length="393" mass="43809">MLMAISLIIIVAATLLFHFYTPWWATPLASNWQQMDNTLTITFAITGIFFVAINIFIIYTLLRFRHRKEGDAAQLNSKGSNHRAAYQPENKKLEYWLIAITSIAIIGLLAPGLFVYAAYIKAPANAIDVEVLGQQWQWHFRFPGADGKLGRTSVALVSASNPFGLDPHDAISQNNILIMTNELHLPLNQPVRMLLHSQDVLHDFFVPQFRARMNMVPGMITSFWFTPTKTGRFEVLCAQLCGVGHYNMRAYVVVDDPATFQAWLKKQPTFAMTLAAAQNVAMSNDPLIEKGKALYNAKACVSCHSLDGSARVGPSWKGLYGKTETMADGSTAMVDETYLRNFIHDPQARTVKGYSPIMPKIEMSDEELAALIALIKSYGIKSETKQTADIAKQ</sequence>
<dbReference type="PANTHER" id="PTHR22888:SF9">
    <property type="entry name" value="CYTOCHROME C OXIDASE SUBUNIT 2"/>
    <property type="match status" value="1"/>
</dbReference>
<dbReference type="InterPro" id="IPR009056">
    <property type="entry name" value="Cyt_c-like_dom"/>
</dbReference>
<dbReference type="GO" id="GO:0005507">
    <property type="term" value="F:copper ion binding"/>
    <property type="evidence" value="ECO:0007669"/>
    <property type="project" value="InterPro"/>
</dbReference>
<evidence type="ECO:0000256" key="11">
    <source>
        <dbReference type="ARBA" id="ARBA00022989"/>
    </source>
</evidence>
<dbReference type="EMBL" id="WINI01000007">
    <property type="protein sequence ID" value="MQR01969.1"/>
    <property type="molecule type" value="Genomic_DNA"/>
</dbReference>
<dbReference type="InterPro" id="IPR008972">
    <property type="entry name" value="Cupredoxin"/>
</dbReference>
<keyword evidence="13" id="KW-0186">Copper</keyword>
<comment type="subcellular location">
    <subcellularLocation>
        <location evidence="1">Membrane</location>
        <topology evidence="1">Multi-pass membrane protein</topology>
    </subcellularLocation>
    <subcellularLocation>
        <location evidence="2">Periplasm</location>
    </subcellularLocation>
</comment>
<dbReference type="CDD" id="cd13919">
    <property type="entry name" value="CuRO_HCO_II_like_5"/>
    <property type="match status" value="1"/>
</dbReference>
<comment type="caution">
    <text evidence="20">The sequence shown here is derived from an EMBL/GenBank/DDBJ whole genome shotgun (WGS) entry which is preliminary data.</text>
</comment>
<protein>
    <recommendedName>
        <fullName evidence="4">cytochrome-c oxidase</fullName>
        <ecNumber evidence="4">7.1.1.9</ecNumber>
    </recommendedName>
</protein>
<dbReference type="Gene3D" id="1.10.760.10">
    <property type="entry name" value="Cytochrome c-like domain"/>
    <property type="match status" value="1"/>
</dbReference>
<keyword evidence="8 16" id="KW-0479">Metal-binding</keyword>
<evidence type="ECO:0000256" key="16">
    <source>
        <dbReference type="PROSITE-ProRule" id="PRU00433"/>
    </source>
</evidence>
<dbReference type="Gene3D" id="2.60.40.420">
    <property type="entry name" value="Cupredoxins - blue copper proteins"/>
    <property type="match status" value="1"/>
</dbReference>
<dbReference type="InterPro" id="IPR036257">
    <property type="entry name" value="Cyt_c_oxidase_su2_TM_sf"/>
</dbReference>
<dbReference type="Pfam" id="PF00116">
    <property type="entry name" value="COX2"/>
    <property type="match status" value="1"/>
</dbReference>
<evidence type="ECO:0000256" key="7">
    <source>
        <dbReference type="ARBA" id="ARBA00022692"/>
    </source>
</evidence>
<feature type="domain" description="Cytochrome c" evidence="19">
    <location>
        <begin position="286"/>
        <end position="379"/>
    </location>
</feature>
<evidence type="ECO:0000256" key="15">
    <source>
        <dbReference type="ARBA" id="ARBA00047816"/>
    </source>
</evidence>
<gene>
    <name evidence="20" type="ORF">GEV47_14925</name>
</gene>
<keyword evidence="9" id="KW-1278">Translocase</keyword>
<keyword evidence="5" id="KW-0813">Transport</keyword>